<dbReference type="AlphaFoldDB" id="A0A4S2N8V4"/>
<keyword evidence="15" id="KW-1185">Reference proteome</keyword>
<dbReference type="Pfam" id="PF08022">
    <property type="entry name" value="FAD_binding_8"/>
    <property type="match status" value="1"/>
</dbReference>
<feature type="region of interest" description="Disordered" evidence="11">
    <location>
        <begin position="87"/>
        <end position="124"/>
    </location>
</feature>
<evidence type="ECO:0000256" key="12">
    <source>
        <dbReference type="SAM" id="Phobius"/>
    </source>
</evidence>
<evidence type="ECO:0000256" key="6">
    <source>
        <dbReference type="ARBA" id="ARBA00022989"/>
    </source>
</evidence>
<dbReference type="EC" id="1.16.1.9" evidence="2"/>
<keyword evidence="7" id="KW-0406">Ion transport</keyword>
<evidence type="ECO:0000256" key="7">
    <source>
        <dbReference type="ARBA" id="ARBA00023065"/>
    </source>
</evidence>
<protein>
    <recommendedName>
        <fullName evidence="2">ferric-chelate reductase (NADPH)</fullName>
        <ecNumber evidence="2">1.16.1.9</ecNumber>
    </recommendedName>
</protein>
<feature type="transmembrane region" description="Helical" evidence="12">
    <location>
        <begin position="320"/>
        <end position="338"/>
    </location>
</feature>
<keyword evidence="9" id="KW-0325">Glycoprotein</keyword>
<feature type="transmembrane region" description="Helical" evidence="12">
    <location>
        <begin position="226"/>
        <end position="248"/>
    </location>
</feature>
<dbReference type="STRING" id="341454.A0A4S2N8V4"/>
<keyword evidence="4" id="KW-1003">Cell membrane</keyword>
<evidence type="ECO:0000256" key="4">
    <source>
        <dbReference type="ARBA" id="ARBA00022475"/>
    </source>
</evidence>
<dbReference type="Gene3D" id="2.40.30.10">
    <property type="entry name" value="Translation factors"/>
    <property type="match status" value="1"/>
</dbReference>
<evidence type="ECO:0000256" key="9">
    <source>
        <dbReference type="ARBA" id="ARBA00023180"/>
    </source>
</evidence>
<keyword evidence="3" id="KW-0813">Transport</keyword>
<dbReference type="GO" id="GO:0005886">
    <property type="term" value="C:plasma membrane"/>
    <property type="evidence" value="ECO:0007669"/>
    <property type="project" value="UniProtKB-SubCell"/>
</dbReference>
<dbReference type="SUPFAM" id="SSF52343">
    <property type="entry name" value="Ferredoxin reductase-like, C-terminal NADP-linked domain"/>
    <property type="match status" value="1"/>
</dbReference>
<evidence type="ECO:0000256" key="10">
    <source>
        <dbReference type="ARBA" id="ARBA00048483"/>
    </source>
</evidence>
<evidence type="ECO:0000313" key="14">
    <source>
        <dbReference type="EMBL" id="TGZ85743.1"/>
    </source>
</evidence>
<reference evidence="14 15" key="1">
    <citation type="submission" date="2019-04" db="EMBL/GenBank/DDBJ databases">
        <title>Comparative genomics and transcriptomics to analyze fruiting body development in filamentous ascomycetes.</title>
        <authorList>
            <consortium name="DOE Joint Genome Institute"/>
            <person name="Lutkenhaus R."/>
            <person name="Traeger S."/>
            <person name="Breuer J."/>
            <person name="Kuo A."/>
            <person name="Lipzen A."/>
            <person name="Pangilinan J."/>
            <person name="Dilworth D."/>
            <person name="Sandor L."/>
            <person name="Poggeler S."/>
            <person name="Barry K."/>
            <person name="Grigoriev I.V."/>
            <person name="Nowrousian M."/>
        </authorList>
    </citation>
    <scope>NUCLEOTIDE SEQUENCE [LARGE SCALE GENOMIC DNA]</scope>
    <source>
        <strain evidence="14 15">CBS 389.68</strain>
    </source>
</reference>
<dbReference type="EMBL" id="ML220112">
    <property type="protein sequence ID" value="TGZ85743.1"/>
    <property type="molecule type" value="Genomic_DNA"/>
</dbReference>
<dbReference type="InterPro" id="IPR013112">
    <property type="entry name" value="FAD-bd_8"/>
</dbReference>
<organism evidence="14 15">
    <name type="scientific">Ascodesmis nigricans</name>
    <dbReference type="NCBI Taxonomy" id="341454"/>
    <lineage>
        <taxon>Eukaryota</taxon>
        <taxon>Fungi</taxon>
        <taxon>Dikarya</taxon>
        <taxon>Ascomycota</taxon>
        <taxon>Pezizomycotina</taxon>
        <taxon>Pezizomycetes</taxon>
        <taxon>Pezizales</taxon>
        <taxon>Ascodesmidaceae</taxon>
        <taxon>Ascodesmis</taxon>
    </lineage>
</organism>
<feature type="transmembrane region" description="Helical" evidence="12">
    <location>
        <begin position="149"/>
        <end position="169"/>
    </location>
</feature>
<dbReference type="PROSITE" id="PS51384">
    <property type="entry name" value="FAD_FR"/>
    <property type="match status" value="1"/>
</dbReference>
<dbReference type="Proteomes" id="UP000298138">
    <property type="component" value="Unassembled WGS sequence"/>
</dbReference>
<comment type="subcellular location">
    <subcellularLocation>
        <location evidence="1">Cell membrane</location>
        <topology evidence="1">Multi-pass membrane protein</topology>
    </subcellularLocation>
</comment>
<dbReference type="PANTHER" id="PTHR32361:SF9">
    <property type="entry name" value="FERRIC REDUCTASE TRANSMEMBRANE COMPONENT 3-RELATED"/>
    <property type="match status" value="1"/>
</dbReference>
<gene>
    <name evidence="14" type="ORF">EX30DRAFT_338071</name>
</gene>
<feature type="transmembrane region" description="Helical" evidence="12">
    <location>
        <begin position="181"/>
        <end position="205"/>
    </location>
</feature>
<dbReference type="GO" id="GO:0052851">
    <property type="term" value="F:ferric-chelate reductase (NADPH) activity"/>
    <property type="evidence" value="ECO:0007669"/>
    <property type="project" value="UniProtKB-EC"/>
</dbReference>
<feature type="compositionally biased region" description="Basic and acidic residues" evidence="11">
    <location>
        <begin position="111"/>
        <end position="124"/>
    </location>
</feature>
<evidence type="ECO:0000256" key="2">
    <source>
        <dbReference type="ARBA" id="ARBA00012668"/>
    </source>
</evidence>
<feature type="transmembrane region" description="Helical" evidence="12">
    <location>
        <begin position="260"/>
        <end position="282"/>
    </location>
</feature>
<keyword evidence="6 12" id="KW-1133">Transmembrane helix</keyword>
<dbReference type="PANTHER" id="PTHR32361">
    <property type="entry name" value="FERRIC/CUPRIC REDUCTASE TRANSMEMBRANE COMPONENT"/>
    <property type="match status" value="1"/>
</dbReference>
<sequence length="586" mass="65620">MAEIEIFRLAIAAANKRLGSATISGPTPTDADQPEESRNPLFEEIVEGILFSRWFMTTYNLLLLGILVLVCVAHQFRLHLRKRQRHARNNGEDGYSAPCRQPRPSSSRPPRTAESDETKPLLPGAEKRGIWNSIWLRIRGILEYQPSQWWGYESPPISTCLLLLGYYGLNGFYGFYRVSLLPMKIFIVADRMGCVFVINLPLLYLMSAKNPSLKWLTGWSYERLNILHRAAGRVCILAACGHFAGFLWVQRTLLADEWPLGKYLAIPGIAFGLVSWSSYILLGLTSKEEFRAAFYEVFLFLHVLLQTIALIFLFFHHPTARPYVLAAVLIFLLDRILYRILYASTRMTGNVTLYPDGETVCVSLMPPPSFSWQSGDHVFLSIPQVALLNHPHPFSIITPPPPWGTRIDLLIRARDGFSHQLTRAASQHSEVSAIVDGPYGSDHAFECLDSAPVAVAVAGGSGIAVVYPLIHGIAVQDRGSDPEMQRRMGKKMVLLWIVRAEDCSRTWLPVEAMNELRMAGVEVLVHVTQTKGYRPDLKTMLGLVAKDGLGVVVCGPDSMVRDVRNACASMMRHGRSVEVVTEKFGW</sequence>
<evidence type="ECO:0000256" key="5">
    <source>
        <dbReference type="ARBA" id="ARBA00022692"/>
    </source>
</evidence>
<feature type="domain" description="FAD-binding FR-type" evidence="13">
    <location>
        <begin position="340"/>
        <end position="445"/>
    </location>
</feature>
<keyword evidence="8 12" id="KW-0472">Membrane</keyword>
<dbReference type="SFLD" id="SFLDS00052">
    <property type="entry name" value="Ferric_Reductase_Domain"/>
    <property type="match status" value="1"/>
</dbReference>
<feature type="transmembrane region" description="Helical" evidence="12">
    <location>
        <begin position="59"/>
        <end position="78"/>
    </location>
</feature>
<feature type="transmembrane region" description="Helical" evidence="12">
    <location>
        <begin position="294"/>
        <end position="314"/>
    </location>
</feature>
<evidence type="ECO:0000256" key="1">
    <source>
        <dbReference type="ARBA" id="ARBA00004651"/>
    </source>
</evidence>
<dbReference type="GO" id="GO:0015677">
    <property type="term" value="P:copper ion import"/>
    <property type="evidence" value="ECO:0007669"/>
    <property type="project" value="TreeGrafter"/>
</dbReference>
<proteinExistence type="predicted"/>
<dbReference type="GO" id="GO:0006879">
    <property type="term" value="P:intracellular iron ion homeostasis"/>
    <property type="evidence" value="ECO:0007669"/>
    <property type="project" value="TreeGrafter"/>
</dbReference>
<dbReference type="InterPro" id="IPR013130">
    <property type="entry name" value="Fe3_Rdtase_TM_dom"/>
</dbReference>
<dbReference type="Pfam" id="PF01794">
    <property type="entry name" value="Ferric_reduct"/>
    <property type="match status" value="1"/>
</dbReference>
<dbReference type="InterPro" id="IPR051410">
    <property type="entry name" value="Ferric/Cupric_Reductase"/>
</dbReference>
<name>A0A4S2N8V4_9PEZI</name>
<dbReference type="CDD" id="cd06186">
    <property type="entry name" value="NOX_Duox_like_FAD_NADP"/>
    <property type="match status" value="1"/>
</dbReference>
<dbReference type="SUPFAM" id="SSF63380">
    <property type="entry name" value="Riboflavin synthase domain-like"/>
    <property type="match status" value="1"/>
</dbReference>
<accession>A0A4S2N8V4</accession>
<evidence type="ECO:0000256" key="11">
    <source>
        <dbReference type="SAM" id="MobiDB-lite"/>
    </source>
</evidence>
<dbReference type="OrthoDB" id="17725at2759"/>
<dbReference type="SFLD" id="SFLDG01168">
    <property type="entry name" value="Ferric_reductase_subgroup_(FRE"/>
    <property type="match status" value="1"/>
</dbReference>
<comment type="catalytic activity">
    <reaction evidence="10">
        <text>2 a Fe(II)-siderophore + NADP(+) + H(+) = 2 a Fe(III)-siderophore + NADPH</text>
        <dbReference type="Rhea" id="RHEA:28795"/>
        <dbReference type="Rhea" id="RHEA-COMP:11342"/>
        <dbReference type="Rhea" id="RHEA-COMP:11344"/>
        <dbReference type="ChEBI" id="CHEBI:15378"/>
        <dbReference type="ChEBI" id="CHEBI:29033"/>
        <dbReference type="ChEBI" id="CHEBI:29034"/>
        <dbReference type="ChEBI" id="CHEBI:57783"/>
        <dbReference type="ChEBI" id="CHEBI:58349"/>
        <dbReference type="EC" id="1.16.1.9"/>
    </reaction>
</comment>
<evidence type="ECO:0000313" key="15">
    <source>
        <dbReference type="Proteomes" id="UP000298138"/>
    </source>
</evidence>
<dbReference type="InterPro" id="IPR017938">
    <property type="entry name" value="Riboflavin_synthase-like_b-brl"/>
</dbReference>
<keyword evidence="5 12" id="KW-0812">Transmembrane</keyword>
<dbReference type="Gene3D" id="3.40.50.80">
    <property type="entry name" value="Nucleotide-binding domain of ferredoxin-NADP reductase (FNR) module"/>
    <property type="match status" value="1"/>
</dbReference>
<dbReference type="InterPro" id="IPR039261">
    <property type="entry name" value="FNR_nucleotide-bd"/>
</dbReference>
<dbReference type="GO" id="GO:0006826">
    <property type="term" value="P:iron ion transport"/>
    <property type="evidence" value="ECO:0007669"/>
    <property type="project" value="TreeGrafter"/>
</dbReference>
<evidence type="ECO:0000256" key="3">
    <source>
        <dbReference type="ARBA" id="ARBA00022448"/>
    </source>
</evidence>
<feature type="compositionally biased region" description="Low complexity" evidence="11">
    <location>
        <begin position="96"/>
        <end position="110"/>
    </location>
</feature>
<evidence type="ECO:0000256" key="8">
    <source>
        <dbReference type="ARBA" id="ARBA00023136"/>
    </source>
</evidence>
<dbReference type="InterPro" id="IPR017927">
    <property type="entry name" value="FAD-bd_FR_type"/>
</dbReference>
<dbReference type="InParanoid" id="A0A4S2N8V4"/>
<evidence type="ECO:0000259" key="13">
    <source>
        <dbReference type="PROSITE" id="PS51384"/>
    </source>
</evidence>